<feature type="transmembrane region" description="Helical" evidence="1">
    <location>
        <begin position="711"/>
        <end position="737"/>
    </location>
</feature>
<protein>
    <recommendedName>
        <fullName evidence="4">RNase H type-1 domain-containing protein</fullName>
    </recommendedName>
</protein>
<dbReference type="Proteomes" id="UP001642360">
    <property type="component" value="Unassembled WGS sequence"/>
</dbReference>
<gene>
    <name evidence="2" type="ORF">ILEXP_LOCUS25183</name>
</gene>
<keyword evidence="1" id="KW-1133">Transmembrane helix</keyword>
<comment type="caution">
    <text evidence="2">The sequence shown here is derived from an EMBL/GenBank/DDBJ whole genome shotgun (WGS) entry which is preliminary data.</text>
</comment>
<keyword evidence="1" id="KW-0812">Transmembrane</keyword>
<keyword evidence="1" id="KW-0472">Membrane</keyword>
<feature type="transmembrane region" description="Helical" evidence="1">
    <location>
        <begin position="481"/>
        <end position="500"/>
    </location>
</feature>
<dbReference type="InterPro" id="IPR044180">
    <property type="entry name" value="FKBP18-like"/>
</dbReference>
<name>A0ABC8SIE6_9AQUA</name>
<feature type="transmembrane region" description="Helical" evidence="1">
    <location>
        <begin position="512"/>
        <end position="530"/>
    </location>
</feature>
<proteinExistence type="predicted"/>
<dbReference type="EMBL" id="CAUOFW020002889">
    <property type="protein sequence ID" value="CAK9156640.1"/>
    <property type="molecule type" value="Genomic_DNA"/>
</dbReference>
<feature type="transmembrane region" description="Helical" evidence="1">
    <location>
        <begin position="235"/>
        <end position="254"/>
    </location>
</feature>
<dbReference type="SUPFAM" id="SSF54534">
    <property type="entry name" value="FKBP-like"/>
    <property type="match status" value="1"/>
</dbReference>
<feature type="transmembrane region" description="Helical" evidence="1">
    <location>
        <begin position="451"/>
        <end position="469"/>
    </location>
</feature>
<sequence length="948" mass="103636">METSLHFPSASASNSLSFVDPLGGNTIIPMLPNPHLHHNQSTVQLPSPSTLPSTVGSSANIQIPVEDMENWNQNHEVQRVDALSSTSIPVLDASGGDMLLNELEVDREKKNDNYVDVEAENSVLVGMVLGKVKVPWKYKQFIDDICGILHRFNIKVSHIFREANGLADFLASYAVNEACCFEFLGTDSLPIAGKMRLHHDQLSLSTLRRKMILVDSTCRQLDTVDVRLNGRQEQFPLLVGLVLGSFCFGLVHVAGGLLRPAGFGLFTCTVHVHSLFNAAAGPHSSVIFYLQLGFDGLLPGFSAGLRQLSFLMVSAGSWSAAWPSLQAATVAGDCSRDCSRDLPGSCYSCFSAVIMLPSQLVSASHGFASVSWLWISFSCCSPRFQLTQLCFGSFGCFHTVAHGVQLDSQLDFQRLLCSYLAGSAAAGLLTFSLLGLYGLSLLVSAGFNGSPAGISAVSHPFYGLCAFACPDAAWIKANFGLSLFVQAILLLLLSVAFYAFFAPFLGKNVYEYVAVGVYSFLALSVFVLYVRCRAIDPADPGILTEAAETPAYGLQNDTDLRGIASSREEPSKAGLENGGKSDRCGSSGCSKIVGLVCGFSAWEDCRKDEDLFAQQTGEEDALFCTLCNAEVKFTEKVSICSWSKPRINECASSANIAKAVTNVLMGLIITIGECDAVHKMLKEMKIKRYNKFYKIGGIKIWLNNFVGRKNYITFVCLMAVSLGWLVFEFGVGISVLVRCFTDRKATENQITDRLGEGFSRPPFATVVAHFDSYLSVPFGGCTWQSAQQHQRQWIETSHKDGGFFIIFWFFGLQWPWLHYRALRDSALIIFYIGEFRHSNTHAGVHDRAKHCKHPRVPNPVADGLKYYDVVEGNGPVAEKGSTVRVHFDCLYRGITAVSSRESKLLAGNCIIAQVGAPPGKERKREFVDNPNGLFSAQAAPKPQRPCTQ</sequence>
<organism evidence="2 3">
    <name type="scientific">Ilex paraguariensis</name>
    <name type="common">yerba mate</name>
    <dbReference type="NCBI Taxonomy" id="185542"/>
    <lineage>
        <taxon>Eukaryota</taxon>
        <taxon>Viridiplantae</taxon>
        <taxon>Streptophyta</taxon>
        <taxon>Embryophyta</taxon>
        <taxon>Tracheophyta</taxon>
        <taxon>Spermatophyta</taxon>
        <taxon>Magnoliopsida</taxon>
        <taxon>eudicotyledons</taxon>
        <taxon>Gunneridae</taxon>
        <taxon>Pentapetalae</taxon>
        <taxon>asterids</taxon>
        <taxon>campanulids</taxon>
        <taxon>Aquifoliales</taxon>
        <taxon>Aquifoliaceae</taxon>
        <taxon>Ilex</taxon>
    </lineage>
</organism>
<evidence type="ECO:0000313" key="3">
    <source>
        <dbReference type="Proteomes" id="UP001642360"/>
    </source>
</evidence>
<reference evidence="2 3" key="1">
    <citation type="submission" date="2024-02" db="EMBL/GenBank/DDBJ databases">
        <authorList>
            <person name="Vignale AGUSTIN F."/>
            <person name="Sosa J E."/>
            <person name="Modenutti C."/>
        </authorList>
    </citation>
    <scope>NUCLEOTIDE SEQUENCE [LARGE SCALE GENOMIC DNA]</scope>
</reference>
<evidence type="ECO:0008006" key="4">
    <source>
        <dbReference type="Google" id="ProtNLM"/>
    </source>
</evidence>
<feature type="transmembrane region" description="Helical" evidence="1">
    <location>
        <begin position="416"/>
        <end position="439"/>
    </location>
</feature>
<dbReference type="AlphaFoldDB" id="A0ABC8SIE6"/>
<accession>A0ABC8SIE6</accession>
<evidence type="ECO:0000256" key="1">
    <source>
        <dbReference type="SAM" id="Phobius"/>
    </source>
</evidence>
<dbReference type="PANTHER" id="PTHR47862">
    <property type="entry name" value="PEPTIDYL-PROLYL CIS-TRANS ISOMERASE FKBP18, CHLOROPLASTIC"/>
    <property type="match status" value="1"/>
</dbReference>
<evidence type="ECO:0000313" key="2">
    <source>
        <dbReference type="EMBL" id="CAK9156640.1"/>
    </source>
</evidence>
<keyword evidence="3" id="KW-1185">Reference proteome</keyword>
<dbReference type="PANTHER" id="PTHR47862:SF1">
    <property type="entry name" value="PEPTIDYL-PROLYL CIS-TRANS ISOMERASE FKBP18, CHLOROPLASTIC"/>
    <property type="match status" value="1"/>
</dbReference>